<evidence type="ECO:0000313" key="3">
    <source>
        <dbReference type="Proteomes" id="UP000280296"/>
    </source>
</evidence>
<reference evidence="2 3" key="2">
    <citation type="submission" date="2019-01" db="EMBL/GenBank/DDBJ databases">
        <title>Tautonia sociabilis, a novel thermotolerant planctomycete of Isosphaeraceae family, isolated from a 4000 m deep subterranean habitat.</title>
        <authorList>
            <person name="Kovaleva O.L."/>
            <person name="Elcheninov A.G."/>
            <person name="Van Heerden E."/>
            <person name="Toshchakov S.V."/>
            <person name="Novikov A."/>
            <person name="Bonch-Osmolovskaya E.A."/>
            <person name="Kublanov I.V."/>
        </authorList>
    </citation>
    <scope>NUCLEOTIDE SEQUENCE [LARGE SCALE GENOMIC DNA]</scope>
    <source>
        <strain evidence="2 3">GM2012</strain>
    </source>
</reference>
<proteinExistence type="predicted"/>
<dbReference type="OrthoDB" id="264874at2"/>
<sequence length="293" mass="31974">MQGESNYDRVTSLLMAVILGVAIVVGWLGLIYLTNRSYARNLPAEIQIIEVFGGGGGTPEGLENQTEQIDVPDAAAAAFASNNELAPADFEEPAVQQTPSAMVEALTTEQLADLAEEMPQGGAVATGIRASKLGTGAASYGLGAGDGGVPREERWTIIYNPGQTIDEYARLLDFFGVEMATVIDGQMHYAAHFTKPKPDVRVTGRGNDPRLYFLWQGGGRRQSDIELLRKAGIPIGQREPIFQFFPDQVEQILSRLEQQYKGRQPSEIRSTKFTVIPTGNRFAFQVIDQQPLN</sequence>
<keyword evidence="3" id="KW-1185">Reference proteome</keyword>
<feature type="transmembrane region" description="Helical" evidence="1">
    <location>
        <begin position="12"/>
        <end position="33"/>
    </location>
</feature>
<keyword evidence="1" id="KW-0472">Membrane</keyword>
<gene>
    <name evidence="2" type="ORF">TsocGM_01770</name>
</gene>
<protein>
    <submittedName>
        <fullName evidence="2">Uncharacterized protein</fullName>
    </submittedName>
</protein>
<dbReference type="AlphaFoldDB" id="A0A432MQQ5"/>
<name>A0A432MQQ5_9BACT</name>
<keyword evidence="1" id="KW-0812">Transmembrane</keyword>
<comment type="caution">
    <text evidence="2">The sequence shown here is derived from an EMBL/GenBank/DDBJ whole genome shotgun (WGS) entry which is preliminary data.</text>
</comment>
<dbReference type="EMBL" id="RYZH01000002">
    <property type="protein sequence ID" value="RUL89589.1"/>
    <property type="molecule type" value="Genomic_DNA"/>
</dbReference>
<reference evidence="2 3" key="1">
    <citation type="submission" date="2018-12" db="EMBL/GenBank/DDBJ databases">
        <authorList>
            <person name="Toschakov S.V."/>
        </authorList>
    </citation>
    <scope>NUCLEOTIDE SEQUENCE [LARGE SCALE GENOMIC DNA]</scope>
    <source>
        <strain evidence="2 3">GM2012</strain>
    </source>
</reference>
<accession>A0A432MQQ5</accession>
<keyword evidence="1" id="KW-1133">Transmembrane helix</keyword>
<organism evidence="2 3">
    <name type="scientific">Tautonia sociabilis</name>
    <dbReference type="NCBI Taxonomy" id="2080755"/>
    <lineage>
        <taxon>Bacteria</taxon>
        <taxon>Pseudomonadati</taxon>
        <taxon>Planctomycetota</taxon>
        <taxon>Planctomycetia</taxon>
        <taxon>Isosphaerales</taxon>
        <taxon>Isosphaeraceae</taxon>
        <taxon>Tautonia</taxon>
    </lineage>
</organism>
<evidence type="ECO:0000313" key="2">
    <source>
        <dbReference type="EMBL" id="RUL89589.1"/>
    </source>
</evidence>
<evidence type="ECO:0000256" key="1">
    <source>
        <dbReference type="SAM" id="Phobius"/>
    </source>
</evidence>
<dbReference type="Proteomes" id="UP000280296">
    <property type="component" value="Unassembled WGS sequence"/>
</dbReference>